<evidence type="ECO:0000256" key="1">
    <source>
        <dbReference type="ARBA" id="ARBA00022679"/>
    </source>
</evidence>
<feature type="binding site" evidence="2">
    <location>
        <position position="37"/>
    </location>
    <ligand>
        <name>substrate</name>
    </ligand>
</feature>
<dbReference type="NCBIfam" id="NF011405">
    <property type="entry name" value="PRK14830.1"/>
    <property type="match status" value="1"/>
</dbReference>
<dbReference type="InterPro" id="IPR018520">
    <property type="entry name" value="UPP_synth-like_CS"/>
</dbReference>
<feature type="active site" evidence="2">
    <location>
        <position position="24"/>
    </location>
</feature>
<protein>
    <recommendedName>
        <fullName evidence="2">Isoprenyl transferase</fullName>
        <ecNumber evidence="2">2.5.1.-</ecNumber>
    </recommendedName>
</protein>
<dbReference type="GO" id="GO:0016094">
    <property type="term" value="P:polyprenol biosynthetic process"/>
    <property type="evidence" value="ECO:0007669"/>
    <property type="project" value="TreeGrafter"/>
</dbReference>
<dbReference type="AlphaFoldDB" id="B6YQK8"/>
<keyword evidence="2" id="KW-0460">Magnesium</keyword>
<comment type="function">
    <text evidence="2">Catalyzes the condensation of isopentenyl diphosphate (IPP) with allylic pyrophosphates generating different type of terpenoids.</text>
</comment>
<evidence type="ECO:0000313" key="3">
    <source>
        <dbReference type="EMBL" id="BAG83480.1"/>
    </source>
</evidence>
<feature type="binding site" evidence="2">
    <location>
        <position position="73"/>
    </location>
    <ligand>
        <name>substrate</name>
    </ligand>
</feature>
<name>B6YQK8_AZOPC</name>
<feature type="binding site" evidence="2">
    <location>
        <position position="24"/>
    </location>
    <ligand>
        <name>Mg(2+)</name>
        <dbReference type="ChEBI" id="CHEBI:18420"/>
    </ligand>
</feature>
<dbReference type="eggNOG" id="COG0020">
    <property type="taxonomic scope" value="Bacteria"/>
</dbReference>
<dbReference type="RefSeq" id="WP_012573241.1">
    <property type="nucleotide sequence ID" value="NC_011565.1"/>
</dbReference>
<dbReference type="HAMAP" id="MF_01139">
    <property type="entry name" value="ISPT"/>
    <property type="match status" value="1"/>
</dbReference>
<dbReference type="STRING" id="511995.CFPG_217"/>
<gene>
    <name evidence="3" type="ordered locus">CFPG_217</name>
</gene>
<evidence type="ECO:0000256" key="2">
    <source>
        <dbReference type="HAMAP-Rule" id="MF_01139"/>
    </source>
</evidence>
<feature type="binding site" evidence="2">
    <location>
        <position position="41"/>
    </location>
    <ligand>
        <name>substrate</name>
    </ligand>
</feature>
<dbReference type="NCBIfam" id="TIGR00055">
    <property type="entry name" value="uppS"/>
    <property type="match status" value="1"/>
</dbReference>
<dbReference type="CDD" id="cd00475">
    <property type="entry name" value="Cis_IPPS"/>
    <property type="match status" value="1"/>
</dbReference>
<feature type="binding site" evidence="2">
    <location>
        <position position="192"/>
    </location>
    <ligand>
        <name>substrate</name>
    </ligand>
</feature>
<dbReference type="Proteomes" id="UP000000723">
    <property type="component" value="Chromosome"/>
</dbReference>
<dbReference type="KEGG" id="aps:CFPG_217"/>
<feature type="binding site" evidence="2">
    <location>
        <position position="211"/>
    </location>
    <ligand>
        <name>Mg(2+)</name>
        <dbReference type="ChEBI" id="CHEBI:18420"/>
    </ligand>
</feature>
<comment type="cofactor">
    <cofactor evidence="2">
        <name>Mg(2+)</name>
        <dbReference type="ChEBI" id="CHEBI:18420"/>
    </cofactor>
    <text evidence="2">Binds 2 magnesium ions per subunit.</text>
</comment>
<dbReference type="OrthoDB" id="4191603at2"/>
<dbReference type="HOGENOM" id="CLU_038505_1_1_10"/>
<dbReference type="FunFam" id="3.40.1180.10:FF:000001">
    <property type="entry name" value="(2E,6E)-farnesyl-diphosphate-specific ditrans,polycis-undecaprenyl-diphosphate synthase"/>
    <property type="match status" value="1"/>
</dbReference>
<keyword evidence="2" id="KW-0479">Metal-binding</keyword>
<dbReference type="GO" id="GO:0045547">
    <property type="term" value="F:ditrans,polycis-polyprenyl diphosphate synthase [(2E,6E)-farnesyl diphosphate specific] activity"/>
    <property type="evidence" value="ECO:0007669"/>
    <property type="project" value="TreeGrafter"/>
</dbReference>
<keyword evidence="1 2" id="KW-0808">Transferase</keyword>
<dbReference type="PANTHER" id="PTHR10291:SF0">
    <property type="entry name" value="DEHYDRODOLICHYL DIPHOSPHATE SYNTHASE 2"/>
    <property type="match status" value="1"/>
</dbReference>
<feature type="active site" description="Proton acceptor" evidence="2">
    <location>
        <position position="72"/>
    </location>
</feature>
<feature type="binding site" evidence="2">
    <location>
        <position position="29"/>
    </location>
    <ligand>
        <name>substrate</name>
    </ligand>
</feature>
<proteinExistence type="inferred from homology"/>
<dbReference type="PANTHER" id="PTHR10291">
    <property type="entry name" value="DEHYDRODOLICHYL DIPHOSPHATE SYNTHASE FAMILY MEMBER"/>
    <property type="match status" value="1"/>
</dbReference>
<dbReference type="Gene3D" id="3.40.1180.10">
    <property type="entry name" value="Decaprenyl diphosphate synthase-like"/>
    <property type="match status" value="1"/>
</dbReference>
<evidence type="ECO:0000313" key="4">
    <source>
        <dbReference type="Proteomes" id="UP000000723"/>
    </source>
</evidence>
<dbReference type="GO" id="GO:0000287">
    <property type="term" value="F:magnesium ion binding"/>
    <property type="evidence" value="ECO:0007669"/>
    <property type="project" value="UniProtKB-UniRule"/>
</dbReference>
<keyword evidence="4" id="KW-1185">Reference proteome</keyword>
<dbReference type="PROSITE" id="PS01066">
    <property type="entry name" value="UPP_SYNTHASE"/>
    <property type="match status" value="1"/>
</dbReference>
<feature type="binding site" evidence="2">
    <location>
        <begin position="69"/>
        <end position="71"/>
    </location>
    <ligand>
        <name>substrate</name>
    </ligand>
</feature>
<feature type="binding site" evidence="2">
    <location>
        <position position="75"/>
    </location>
    <ligand>
        <name>substrate</name>
    </ligand>
</feature>
<accession>B6YQK8</accession>
<dbReference type="InterPro" id="IPR001441">
    <property type="entry name" value="UPP_synth-like"/>
</dbReference>
<organism evidence="3 4">
    <name type="scientific">Azobacteroides pseudotrichonymphae genomovar. CFP2</name>
    <dbReference type="NCBI Taxonomy" id="511995"/>
    <lineage>
        <taxon>Bacteria</taxon>
        <taxon>Pseudomonadati</taxon>
        <taxon>Bacteroidota</taxon>
        <taxon>Bacteroidia</taxon>
        <taxon>Bacteroidales</taxon>
        <taxon>Candidatus Azobacteroides</taxon>
    </lineage>
</organism>
<comment type="similarity">
    <text evidence="2">Belongs to the UPP synthase family.</text>
</comment>
<dbReference type="InterPro" id="IPR036424">
    <property type="entry name" value="UPP_synth-like_sf"/>
</dbReference>
<reference evidence="4" key="1">
    <citation type="journal article" date="2008" name="Science">
        <title>Genome of an endosymbiont coupling N2 fixation to cellulolysis within RT protist cells in termite gut.</title>
        <authorList>
            <person name="Hongoh Y."/>
            <person name="Sharma V.K."/>
            <person name="Prakash T."/>
            <person name="Noda S."/>
            <person name="Toh H."/>
            <person name="Taylor T.D."/>
            <person name="Kudo T."/>
            <person name="Sakaki Y."/>
            <person name="Toyoda A."/>
            <person name="Hattori M."/>
            <person name="Ohkuma M."/>
        </authorList>
    </citation>
    <scope>NUCLEOTIDE SEQUENCE [LARGE SCALE GENOMIC DNA]</scope>
</reference>
<dbReference type="SUPFAM" id="SSF64005">
    <property type="entry name" value="Undecaprenyl diphosphate synthase"/>
    <property type="match status" value="1"/>
</dbReference>
<feature type="binding site" evidence="2">
    <location>
        <begin position="25"/>
        <end position="28"/>
    </location>
    <ligand>
        <name>substrate</name>
    </ligand>
</feature>
<dbReference type="EC" id="2.5.1.-" evidence="2"/>
<feature type="binding site" evidence="2">
    <location>
        <begin position="198"/>
        <end position="200"/>
    </location>
    <ligand>
        <name>substrate</name>
    </ligand>
</feature>
<comment type="subunit">
    <text evidence="2">Homodimer.</text>
</comment>
<dbReference type="Pfam" id="PF01255">
    <property type="entry name" value="Prenyltransf"/>
    <property type="match status" value="1"/>
</dbReference>
<dbReference type="EMBL" id="AP010656">
    <property type="protein sequence ID" value="BAG83480.1"/>
    <property type="molecule type" value="Genomic_DNA"/>
</dbReference>
<sequence length="254" mass="29423">MSNKLMKELIDTIRLPQHIAIIMDGNGRWALKNGMNRLQGHQEGIISIRKIVEVSSKIGIEYLTIYTFSTENWDRPIEEISALMDLIVKTVHHGTNDLVKNNIRLQVIGDTKRLSQITRDSLGICIEKTAQNSGLTLTLALSYSSHWEITEAVRNIAYKVKGGELDPENIDEKIFSAFLATNNIPSPDLLIRTGGEYRLSNYLLWQLAYTELYFTPICWPEFREENFYEAIYNFQRRERRFGKTSEQVKEQNKY</sequence>